<dbReference type="Proteomes" id="UP001575181">
    <property type="component" value="Unassembled WGS sequence"/>
</dbReference>
<dbReference type="Pfam" id="PF00672">
    <property type="entry name" value="HAMP"/>
    <property type="match status" value="1"/>
</dbReference>
<dbReference type="SUPFAM" id="SSF55874">
    <property type="entry name" value="ATPase domain of HSP90 chaperone/DNA topoisomerase II/histidine kinase"/>
    <property type="match status" value="1"/>
</dbReference>
<dbReference type="InterPro" id="IPR003594">
    <property type="entry name" value="HATPase_dom"/>
</dbReference>
<evidence type="ECO:0000256" key="15">
    <source>
        <dbReference type="SAM" id="MobiDB-lite"/>
    </source>
</evidence>
<dbReference type="SMART" id="SM00387">
    <property type="entry name" value="HATPase_c"/>
    <property type="match status" value="1"/>
</dbReference>
<evidence type="ECO:0000256" key="12">
    <source>
        <dbReference type="ARBA" id="ARBA00022989"/>
    </source>
</evidence>
<dbReference type="SUPFAM" id="SSF47384">
    <property type="entry name" value="Homodimeric domain of signal transducing histidine kinase"/>
    <property type="match status" value="1"/>
</dbReference>
<keyword evidence="13" id="KW-0902">Two-component regulatory system</keyword>
<proteinExistence type="predicted"/>
<dbReference type="SUPFAM" id="SSF158472">
    <property type="entry name" value="HAMP domain-like"/>
    <property type="match status" value="1"/>
</dbReference>
<dbReference type="CDD" id="cd00075">
    <property type="entry name" value="HATPase"/>
    <property type="match status" value="1"/>
</dbReference>
<evidence type="ECO:0000256" key="11">
    <source>
        <dbReference type="ARBA" id="ARBA00022840"/>
    </source>
</evidence>
<dbReference type="GO" id="GO:0005524">
    <property type="term" value="F:ATP binding"/>
    <property type="evidence" value="ECO:0007669"/>
    <property type="project" value="UniProtKB-KW"/>
</dbReference>
<evidence type="ECO:0000256" key="3">
    <source>
        <dbReference type="ARBA" id="ARBA00012438"/>
    </source>
</evidence>
<keyword evidence="12 16" id="KW-1133">Transmembrane helix</keyword>
<evidence type="ECO:0000256" key="16">
    <source>
        <dbReference type="SAM" id="Phobius"/>
    </source>
</evidence>
<evidence type="ECO:0000256" key="4">
    <source>
        <dbReference type="ARBA" id="ARBA00022475"/>
    </source>
</evidence>
<evidence type="ECO:0000256" key="9">
    <source>
        <dbReference type="ARBA" id="ARBA00022741"/>
    </source>
</evidence>
<evidence type="ECO:0000256" key="14">
    <source>
        <dbReference type="ARBA" id="ARBA00023136"/>
    </source>
</evidence>
<organism evidence="19 20">
    <name type="scientific">Thiohalorhabdus methylotrophus</name>
    <dbReference type="NCBI Taxonomy" id="3242694"/>
    <lineage>
        <taxon>Bacteria</taxon>
        <taxon>Pseudomonadati</taxon>
        <taxon>Pseudomonadota</taxon>
        <taxon>Gammaproteobacteria</taxon>
        <taxon>Thiohalorhabdales</taxon>
        <taxon>Thiohalorhabdaceae</taxon>
        <taxon>Thiohalorhabdus</taxon>
    </lineage>
</organism>
<dbReference type="Pfam" id="PF02518">
    <property type="entry name" value="HATPase_c"/>
    <property type="match status" value="1"/>
</dbReference>
<dbReference type="Gene3D" id="3.30.565.10">
    <property type="entry name" value="Histidine kinase-like ATPase, C-terminal domain"/>
    <property type="match status" value="1"/>
</dbReference>
<evidence type="ECO:0000256" key="10">
    <source>
        <dbReference type="ARBA" id="ARBA00022777"/>
    </source>
</evidence>
<dbReference type="Gene3D" id="1.10.287.130">
    <property type="match status" value="1"/>
</dbReference>
<name>A0ABV4TYL7_9GAMM</name>
<evidence type="ECO:0000256" key="1">
    <source>
        <dbReference type="ARBA" id="ARBA00000085"/>
    </source>
</evidence>
<dbReference type="InterPro" id="IPR003661">
    <property type="entry name" value="HisK_dim/P_dom"/>
</dbReference>
<keyword evidence="9" id="KW-0547">Nucleotide-binding</keyword>
<evidence type="ECO:0000256" key="7">
    <source>
        <dbReference type="ARBA" id="ARBA00022679"/>
    </source>
</evidence>
<dbReference type="InterPro" id="IPR036890">
    <property type="entry name" value="HATPase_C_sf"/>
</dbReference>
<dbReference type="CDD" id="cd00082">
    <property type="entry name" value="HisKA"/>
    <property type="match status" value="1"/>
</dbReference>
<dbReference type="EC" id="2.7.13.3" evidence="3"/>
<dbReference type="Gene3D" id="1.10.8.500">
    <property type="entry name" value="HAMP domain in histidine kinase"/>
    <property type="match status" value="1"/>
</dbReference>
<dbReference type="SMART" id="SM00388">
    <property type="entry name" value="HisKA"/>
    <property type="match status" value="1"/>
</dbReference>
<gene>
    <name evidence="19" type="ORF">ACERLL_15300</name>
</gene>
<feature type="transmembrane region" description="Helical" evidence="16">
    <location>
        <begin position="173"/>
        <end position="191"/>
    </location>
</feature>
<dbReference type="PANTHER" id="PTHR44936">
    <property type="entry name" value="SENSOR PROTEIN CREC"/>
    <property type="match status" value="1"/>
</dbReference>
<dbReference type="Pfam" id="PF00512">
    <property type="entry name" value="HisKA"/>
    <property type="match status" value="1"/>
</dbReference>
<comment type="subcellular location">
    <subcellularLocation>
        <location evidence="2">Cell inner membrane</location>
        <topology evidence="2">Multi-pass membrane protein</topology>
    </subcellularLocation>
</comment>
<dbReference type="PANTHER" id="PTHR44936:SF5">
    <property type="entry name" value="SENSOR HISTIDINE KINASE ENVZ"/>
    <property type="match status" value="1"/>
</dbReference>
<dbReference type="InterPro" id="IPR005467">
    <property type="entry name" value="His_kinase_dom"/>
</dbReference>
<comment type="catalytic activity">
    <reaction evidence="1">
        <text>ATP + protein L-histidine = ADP + protein N-phospho-L-histidine.</text>
        <dbReference type="EC" id="2.7.13.3"/>
    </reaction>
</comment>
<keyword evidence="11 19" id="KW-0067">ATP-binding</keyword>
<evidence type="ECO:0000259" key="18">
    <source>
        <dbReference type="PROSITE" id="PS50885"/>
    </source>
</evidence>
<dbReference type="PRINTS" id="PR00344">
    <property type="entry name" value="BCTRLSENSOR"/>
</dbReference>
<comment type="caution">
    <text evidence="19">The sequence shown here is derived from an EMBL/GenBank/DDBJ whole genome shotgun (WGS) entry which is preliminary data.</text>
</comment>
<evidence type="ECO:0000313" key="20">
    <source>
        <dbReference type="Proteomes" id="UP001575181"/>
    </source>
</evidence>
<evidence type="ECO:0000256" key="2">
    <source>
        <dbReference type="ARBA" id="ARBA00004429"/>
    </source>
</evidence>
<evidence type="ECO:0000259" key="17">
    <source>
        <dbReference type="PROSITE" id="PS50109"/>
    </source>
</evidence>
<evidence type="ECO:0000313" key="19">
    <source>
        <dbReference type="EMBL" id="MFA9462184.1"/>
    </source>
</evidence>
<dbReference type="InterPro" id="IPR004358">
    <property type="entry name" value="Sig_transdc_His_kin-like_C"/>
</dbReference>
<protein>
    <recommendedName>
        <fullName evidence="3">histidine kinase</fullName>
        <ecNumber evidence="3">2.7.13.3</ecNumber>
    </recommendedName>
</protein>
<feature type="transmembrane region" description="Helical" evidence="16">
    <location>
        <begin position="12"/>
        <end position="33"/>
    </location>
</feature>
<evidence type="ECO:0000256" key="6">
    <source>
        <dbReference type="ARBA" id="ARBA00022553"/>
    </source>
</evidence>
<keyword evidence="14 16" id="KW-0472">Membrane</keyword>
<dbReference type="PROSITE" id="PS50885">
    <property type="entry name" value="HAMP"/>
    <property type="match status" value="1"/>
</dbReference>
<dbReference type="InterPro" id="IPR003660">
    <property type="entry name" value="HAMP_dom"/>
</dbReference>
<keyword evidence="20" id="KW-1185">Reference proteome</keyword>
<dbReference type="RefSeq" id="WP_373656971.1">
    <property type="nucleotide sequence ID" value="NZ_JBGUAW010000011.1"/>
</dbReference>
<evidence type="ECO:0000256" key="5">
    <source>
        <dbReference type="ARBA" id="ARBA00022519"/>
    </source>
</evidence>
<reference evidence="19 20" key="1">
    <citation type="submission" date="2024-08" db="EMBL/GenBank/DDBJ databases">
        <title>Whole-genome sequencing of halo(alkali)philic microorganisms from hypersaline lakes.</title>
        <authorList>
            <person name="Sorokin D.Y."/>
            <person name="Merkel A.Y."/>
            <person name="Messina E."/>
            <person name="Yakimov M."/>
        </authorList>
    </citation>
    <scope>NUCLEOTIDE SEQUENCE [LARGE SCALE GENOMIC DNA]</scope>
    <source>
        <strain evidence="19 20">Cl-TMA</strain>
    </source>
</reference>
<dbReference type="CDD" id="cd06225">
    <property type="entry name" value="HAMP"/>
    <property type="match status" value="1"/>
</dbReference>
<feature type="region of interest" description="Disordered" evidence="15">
    <location>
        <begin position="115"/>
        <end position="139"/>
    </location>
</feature>
<sequence length="454" mass="49508">MRLLPRSMAGRMIAVLVLTLTVAQVVSLLILIAERDRAVEDIRRDRMAMRIADAARFLEEAPSRLHPRYLDSVSAHWRRFYLGPRPAVPAAANGPVHPLQRRLAELLGGAPTAYRAGPIPPERRADHGGHARGRPGPPRKPVFAVSVPGPGGQWLNVVLLHHDHSWKWLGPPLLSLSLSALALAVVVVLLVRRTTRPLARLAGAAERFGRGDTPEAVPEQGPEDVRRTIRAFNAMQERLDRFVRDRTRMLAAISHDLRTPLTSLRLRAEMLPEGEGRERMVATLEEMQRMTEAALSFAHQEGQGEAIHPVDLGALLDSLCEDLRDLRMDVTCGALERVVSPVRATALKRAVRNLVENAVAYGGRARVTLEADAAGPRILVDDDGPGIPEADAERVFDPYVRLEDSRNPETGGIGLGLAIARDVVRSHGGDITLANRPGGGLRVTVHLPPAPEAG</sequence>
<keyword evidence="8 16" id="KW-0812">Transmembrane</keyword>
<feature type="domain" description="HAMP" evidence="18">
    <location>
        <begin position="192"/>
        <end position="244"/>
    </location>
</feature>
<evidence type="ECO:0000256" key="13">
    <source>
        <dbReference type="ARBA" id="ARBA00023012"/>
    </source>
</evidence>
<keyword evidence="5" id="KW-0997">Cell inner membrane</keyword>
<dbReference type="InterPro" id="IPR036097">
    <property type="entry name" value="HisK_dim/P_sf"/>
</dbReference>
<dbReference type="PROSITE" id="PS50109">
    <property type="entry name" value="HIS_KIN"/>
    <property type="match status" value="1"/>
</dbReference>
<keyword evidence="7" id="KW-0808">Transferase</keyword>
<keyword evidence="6" id="KW-0597">Phosphoprotein</keyword>
<dbReference type="InterPro" id="IPR050980">
    <property type="entry name" value="2C_sensor_his_kinase"/>
</dbReference>
<keyword evidence="10" id="KW-0418">Kinase</keyword>
<dbReference type="EMBL" id="JBGUAW010000011">
    <property type="protein sequence ID" value="MFA9462184.1"/>
    <property type="molecule type" value="Genomic_DNA"/>
</dbReference>
<evidence type="ECO:0000256" key="8">
    <source>
        <dbReference type="ARBA" id="ARBA00022692"/>
    </source>
</evidence>
<dbReference type="SMART" id="SM00304">
    <property type="entry name" value="HAMP"/>
    <property type="match status" value="1"/>
</dbReference>
<feature type="domain" description="Histidine kinase" evidence="17">
    <location>
        <begin position="252"/>
        <end position="451"/>
    </location>
</feature>
<accession>A0ABV4TYL7</accession>
<keyword evidence="4" id="KW-1003">Cell membrane</keyword>